<proteinExistence type="predicted"/>
<protein>
    <submittedName>
        <fullName evidence="2">Uncharacterized protein</fullName>
    </submittedName>
</protein>
<dbReference type="EMBL" id="JH687399">
    <property type="protein sequence ID" value="EIM80123.1"/>
    <property type="molecule type" value="Genomic_DNA"/>
</dbReference>
<feature type="compositionally biased region" description="Basic and acidic residues" evidence="1">
    <location>
        <begin position="956"/>
        <end position="978"/>
    </location>
</feature>
<organism evidence="2 3">
    <name type="scientific">Stereum hirsutum (strain FP-91666)</name>
    <name type="common">White-rot fungus</name>
    <dbReference type="NCBI Taxonomy" id="721885"/>
    <lineage>
        <taxon>Eukaryota</taxon>
        <taxon>Fungi</taxon>
        <taxon>Dikarya</taxon>
        <taxon>Basidiomycota</taxon>
        <taxon>Agaricomycotina</taxon>
        <taxon>Agaricomycetes</taxon>
        <taxon>Russulales</taxon>
        <taxon>Stereaceae</taxon>
        <taxon>Stereum</taxon>
    </lineage>
</organism>
<feature type="compositionally biased region" description="Polar residues" evidence="1">
    <location>
        <begin position="774"/>
        <end position="783"/>
    </location>
</feature>
<feature type="region of interest" description="Disordered" evidence="1">
    <location>
        <begin position="774"/>
        <end position="794"/>
    </location>
</feature>
<accession>R7RZ63</accession>
<dbReference type="AlphaFoldDB" id="R7RZ63"/>
<feature type="compositionally biased region" description="Basic and acidic residues" evidence="1">
    <location>
        <begin position="628"/>
        <end position="643"/>
    </location>
</feature>
<name>R7RZ63_STEHR</name>
<evidence type="ECO:0000256" key="1">
    <source>
        <dbReference type="SAM" id="MobiDB-lite"/>
    </source>
</evidence>
<keyword evidence="3" id="KW-1185">Reference proteome</keyword>
<evidence type="ECO:0000313" key="2">
    <source>
        <dbReference type="EMBL" id="EIM80123.1"/>
    </source>
</evidence>
<dbReference type="KEGG" id="shs:STEHIDRAFT_163004"/>
<feature type="compositionally biased region" description="Low complexity" evidence="1">
    <location>
        <begin position="555"/>
        <end position="564"/>
    </location>
</feature>
<gene>
    <name evidence="2" type="ORF">STEHIDRAFT_163004</name>
</gene>
<reference evidence="3" key="1">
    <citation type="journal article" date="2012" name="Science">
        <title>The Paleozoic origin of enzymatic lignin decomposition reconstructed from 31 fungal genomes.</title>
        <authorList>
            <person name="Floudas D."/>
            <person name="Binder M."/>
            <person name="Riley R."/>
            <person name="Barry K."/>
            <person name="Blanchette R.A."/>
            <person name="Henrissat B."/>
            <person name="Martinez A.T."/>
            <person name="Otillar R."/>
            <person name="Spatafora J.W."/>
            <person name="Yadav J.S."/>
            <person name="Aerts A."/>
            <person name="Benoit I."/>
            <person name="Boyd A."/>
            <person name="Carlson A."/>
            <person name="Copeland A."/>
            <person name="Coutinho P.M."/>
            <person name="de Vries R.P."/>
            <person name="Ferreira P."/>
            <person name="Findley K."/>
            <person name="Foster B."/>
            <person name="Gaskell J."/>
            <person name="Glotzer D."/>
            <person name="Gorecki P."/>
            <person name="Heitman J."/>
            <person name="Hesse C."/>
            <person name="Hori C."/>
            <person name="Igarashi K."/>
            <person name="Jurgens J.A."/>
            <person name="Kallen N."/>
            <person name="Kersten P."/>
            <person name="Kohler A."/>
            <person name="Kuees U."/>
            <person name="Kumar T.K.A."/>
            <person name="Kuo A."/>
            <person name="LaButti K."/>
            <person name="Larrondo L.F."/>
            <person name="Lindquist E."/>
            <person name="Ling A."/>
            <person name="Lombard V."/>
            <person name="Lucas S."/>
            <person name="Lundell T."/>
            <person name="Martin R."/>
            <person name="McLaughlin D.J."/>
            <person name="Morgenstern I."/>
            <person name="Morin E."/>
            <person name="Murat C."/>
            <person name="Nagy L.G."/>
            <person name="Nolan M."/>
            <person name="Ohm R.A."/>
            <person name="Patyshakuliyeva A."/>
            <person name="Rokas A."/>
            <person name="Ruiz-Duenas F.J."/>
            <person name="Sabat G."/>
            <person name="Salamov A."/>
            <person name="Samejima M."/>
            <person name="Schmutz J."/>
            <person name="Slot J.C."/>
            <person name="St John F."/>
            <person name="Stenlid J."/>
            <person name="Sun H."/>
            <person name="Sun S."/>
            <person name="Syed K."/>
            <person name="Tsang A."/>
            <person name="Wiebenga A."/>
            <person name="Young D."/>
            <person name="Pisabarro A."/>
            <person name="Eastwood D.C."/>
            <person name="Martin F."/>
            <person name="Cullen D."/>
            <person name="Grigoriev I.V."/>
            <person name="Hibbett D.S."/>
        </authorList>
    </citation>
    <scope>NUCLEOTIDE SEQUENCE [LARGE SCALE GENOMIC DNA]</scope>
    <source>
        <strain evidence="3">FP-91666</strain>
    </source>
</reference>
<feature type="region of interest" description="Disordered" evidence="1">
    <location>
        <begin position="533"/>
        <end position="564"/>
    </location>
</feature>
<feature type="region of interest" description="Disordered" evidence="1">
    <location>
        <begin position="628"/>
        <end position="647"/>
    </location>
</feature>
<evidence type="ECO:0000313" key="3">
    <source>
        <dbReference type="Proteomes" id="UP000053927"/>
    </source>
</evidence>
<sequence>MAVVPMPVMTSTPMCSPTFPNEDSSIDIIVNLLRSCASVQEFALACQMLTCVFLSSGSMSGLSPQLGGILSERSDLTSAADTAAGRPVRDELATFTAHIFRIRILPRALDLWLLSRPVEDDEDETLTSTSHTNASEHPPGFQEFLKLLEVAQAHIDAHGDMMLQGKMHLVMSSIYTPEIDDPTTPASIDGPLSRNDIDPDIAMCISPDINDNQNDTLLFNIQRYAAGTFPAAETEAYFNSLSMEELHAALQIITSTINNNVMATLVAPTHFDASVPALNSSLFVDPTSQGKSDSASGHIPSFHSMYLEQQALANPSRTSIQGLPTSTSVNGDLSAAKGTLAQRRGQLQRSLSLPNPPTVLNHVRLFPQRRASAPTTPTFISPTPSTTAVAAPTFTTEAGAMTESITLPQLFPTYSHFLSQISEILPVSPASNSSAAHMAPGAYVFSGEGSGGDTVVNDLLASQAVFDPGFIEDMSVYFKDGFAESWSFDGVNMNSGGSGMGDVANAPGIGVGRTFGGQSGTILDVTTANGIDPSNTISLGNGKKNARSISSAGPASSAFNFSTSNSSARRKSLKPLDAAKFSAHKGANSDSPQLPTPVIGECSESVLPMCVRPQSKLPVGVVEKHDRIRTKRESLSGESERGRGSKRFRATVESPLSEGVVFGEIGGEEEGRTKADPGESSRMQAGISLSTGPVFEGSAQDGTGLGFAGLPSMRTNSSPVILSGPGFYPSSSSNAGNAQDSPYYHHAPLIPILQTSYSSSFYPRLSNPYSPVLSQDARTTDGTISVPPCSTPTLTNLGKRQRECSPLFTPRLAQEESGLHAHSHVHSLSQTMPVSSSSSLSSTSALVLDSGADATGTDLGDNDHVSSAATNPSKMEVGTSAPPALGVLNTSSSMNTTLSSLVASESMSKRLVSGRGSKDVELVSVQSIKEGISLSTVMEVDETPDAPAKMKNGMAVREKREDKENSVARGVAHDGVRV</sequence>
<dbReference type="RefSeq" id="XP_007310737.1">
    <property type="nucleotide sequence ID" value="XM_007310675.1"/>
</dbReference>
<feature type="region of interest" description="Disordered" evidence="1">
    <location>
        <begin position="945"/>
        <end position="978"/>
    </location>
</feature>
<dbReference type="GeneID" id="18802205"/>
<dbReference type="Proteomes" id="UP000053927">
    <property type="component" value="Unassembled WGS sequence"/>
</dbReference>
<feature type="region of interest" description="Disordered" evidence="1">
    <location>
        <begin position="854"/>
        <end position="891"/>
    </location>
</feature>